<accession>A0A1H9WTK0</accession>
<sequence>MTDGSPARRVDILVCTFNRPQITATLDSLDAQKRPPATELRIIVADNAETPASQSLIEEHARTLATPVRYVHAPARNISIARNACLDAATGDWVALIDDDEIADGDWIAALLRRADETGADAVFGPALAEYGPEAPEWMRQQAHHSNIPERRDGVVETGHTCNALVRFGDVPWADERFDLARGRSGGEDTEFFFRLMRHGARFEIADEAIVREPVAPDRLRLGWLMQRKYRMGQSYAASAPGLAARVKLALTAAAKTAYCGVAACGRAAATDRRNFWTLRMALHAGVVSGCLALPQAELYGHRND</sequence>
<dbReference type="InterPro" id="IPR001173">
    <property type="entry name" value="Glyco_trans_2-like"/>
</dbReference>
<dbReference type="STRING" id="641238.SAMN04490244_11311"/>
<dbReference type="PANTHER" id="PTHR43685:SF2">
    <property type="entry name" value="GLYCOSYLTRANSFERASE 2-LIKE DOMAIN-CONTAINING PROTEIN"/>
    <property type="match status" value="1"/>
</dbReference>
<gene>
    <name evidence="2" type="ORF">SAMN04490244_11311</name>
</gene>
<dbReference type="PANTHER" id="PTHR43685">
    <property type="entry name" value="GLYCOSYLTRANSFERASE"/>
    <property type="match status" value="1"/>
</dbReference>
<dbReference type="RefSeq" id="WP_092695938.1">
    <property type="nucleotide sequence ID" value="NZ_FOGU01000013.1"/>
</dbReference>
<protein>
    <submittedName>
        <fullName evidence="2">Succinoglycan biosynthesis protein ExoM</fullName>
    </submittedName>
</protein>
<evidence type="ECO:0000313" key="2">
    <source>
        <dbReference type="EMBL" id="SES37017.1"/>
    </source>
</evidence>
<reference evidence="2 3" key="1">
    <citation type="submission" date="2016-10" db="EMBL/GenBank/DDBJ databases">
        <authorList>
            <person name="de Groot N.N."/>
        </authorList>
    </citation>
    <scope>NUCLEOTIDE SEQUENCE [LARGE SCALE GENOMIC DNA]</scope>
    <source>
        <strain evidence="2 3">DSM 23042</strain>
    </source>
</reference>
<dbReference type="OrthoDB" id="6116224at2"/>
<dbReference type="InterPro" id="IPR050834">
    <property type="entry name" value="Glycosyltransf_2"/>
</dbReference>
<proteinExistence type="predicted"/>
<dbReference type="CDD" id="cd00761">
    <property type="entry name" value="Glyco_tranf_GTA_type"/>
    <property type="match status" value="1"/>
</dbReference>
<feature type="domain" description="Glycosyltransferase 2-like" evidence="1">
    <location>
        <begin position="12"/>
        <end position="155"/>
    </location>
</feature>
<dbReference type="InterPro" id="IPR029044">
    <property type="entry name" value="Nucleotide-diphossugar_trans"/>
</dbReference>
<evidence type="ECO:0000313" key="3">
    <source>
        <dbReference type="Proteomes" id="UP000198885"/>
    </source>
</evidence>
<dbReference type="AlphaFoldDB" id="A0A1H9WTK0"/>
<evidence type="ECO:0000259" key="1">
    <source>
        <dbReference type="Pfam" id="PF00535"/>
    </source>
</evidence>
<dbReference type="EMBL" id="FOGU01000013">
    <property type="protein sequence ID" value="SES37017.1"/>
    <property type="molecule type" value="Genomic_DNA"/>
</dbReference>
<keyword evidence="3" id="KW-1185">Reference proteome</keyword>
<dbReference type="Gene3D" id="3.90.550.10">
    <property type="entry name" value="Spore Coat Polysaccharide Biosynthesis Protein SpsA, Chain A"/>
    <property type="match status" value="1"/>
</dbReference>
<dbReference type="SUPFAM" id="SSF53448">
    <property type="entry name" value="Nucleotide-diphospho-sugar transferases"/>
    <property type="match status" value="1"/>
</dbReference>
<dbReference type="Proteomes" id="UP000198885">
    <property type="component" value="Unassembled WGS sequence"/>
</dbReference>
<dbReference type="Pfam" id="PF00535">
    <property type="entry name" value="Glycos_transf_2"/>
    <property type="match status" value="1"/>
</dbReference>
<name>A0A1H9WTK0_9RHOB</name>
<organism evidence="2 3">
    <name type="scientific">Tranquillimonas rosea</name>
    <dbReference type="NCBI Taxonomy" id="641238"/>
    <lineage>
        <taxon>Bacteria</taxon>
        <taxon>Pseudomonadati</taxon>
        <taxon>Pseudomonadota</taxon>
        <taxon>Alphaproteobacteria</taxon>
        <taxon>Rhodobacterales</taxon>
        <taxon>Roseobacteraceae</taxon>
        <taxon>Tranquillimonas</taxon>
    </lineage>
</organism>